<protein>
    <submittedName>
        <fullName evidence="2">Uncharacterized protein</fullName>
    </submittedName>
</protein>
<dbReference type="EMBL" id="CP001160">
    <property type="protein sequence ID" value="ACI65002.1"/>
    <property type="molecule type" value="Genomic_DNA"/>
</dbReference>
<proteinExistence type="predicted"/>
<dbReference type="Proteomes" id="UP000001449">
    <property type="component" value="Chromosome 7"/>
</dbReference>
<dbReference type="PaxDb" id="35128-Thaps23566"/>
<feature type="signal peptide" evidence="1">
    <location>
        <begin position="1"/>
        <end position="26"/>
    </location>
</feature>
<evidence type="ECO:0000256" key="1">
    <source>
        <dbReference type="SAM" id="SignalP"/>
    </source>
</evidence>
<dbReference type="PANTHER" id="PTHR33683:SF46">
    <property type="entry name" value="SUSHI DOMAIN-CONTAINING PROTEIN"/>
    <property type="match status" value="1"/>
</dbReference>
<evidence type="ECO:0000313" key="2">
    <source>
        <dbReference type="EMBL" id="ACI65002.1"/>
    </source>
</evidence>
<reference evidence="2 3" key="2">
    <citation type="journal article" date="2008" name="Nature">
        <title>The Phaeodactylum genome reveals the evolutionary history of diatom genomes.</title>
        <authorList>
            <person name="Bowler C."/>
            <person name="Allen A.E."/>
            <person name="Badger J.H."/>
            <person name="Grimwood J."/>
            <person name="Jabbari K."/>
            <person name="Kuo A."/>
            <person name="Maheswari U."/>
            <person name="Martens C."/>
            <person name="Maumus F."/>
            <person name="Otillar R.P."/>
            <person name="Rayko E."/>
            <person name="Salamov A."/>
            <person name="Vandepoele K."/>
            <person name="Beszteri B."/>
            <person name="Gruber A."/>
            <person name="Heijde M."/>
            <person name="Katinka M."/>
            <person name="Mock T."/>
            <person name="Valentin K."/>
            <person name="Verret F."/>
            <person name="Berges J.A."/>
            <person name="Brownlee C."/>
            <person name="Cadoret J.P."/>
            <person name="Chiovitti A."/>
            <person name="Choi C.J."/>
            <person name="Coesel S."/>
            <person name="De Martino A."/>
            <person name="Detter J.C."/>
            <person name="Durkin C."/>
            <person name="Falciatore A."/>
            <person name="Fournet J."/>
            <person name="Haruta M."/>
            <person name="Huysman M.J."/>
            <person name="Jenkins B.D."/>
            <person name="Jiroutova K."/>
            <person name="Jorgensen R.E."/>
            <person name="Joubert Y."/>
            <person name="Kaplan A."/>
            <person name="Kroger N."/>
            <person name="Kroth P.G."/>
            <person name="La Roche J."/>
            <person name="Lindquist E."/>
            <person name="Lommer M."/>
            <person name="Martin-Jezequel V."/>
            <person name="Lopez P.J."/>
            <person name="Lucas S."/>
            <person name="Mangogna M."/>
            <person name="McGinnis K."/>
            <person name="Medlin L.K."/>
            <person name="Montsant A."/>
            <person name="Oudot-Le Secq M.P."/>
            <person name="Napoli C."/>
            <person name="Obornik M."/>
            <person name="Parker M.S."/>
            <person name="Petit J.L."/>
            <person name="Porcel B.M."/>
            <person name="Poulsen N."/>
            <person name="Robison M."/>
            <person name="Rychlewski L."/>
            <person name="Rynearson T.A."/>
            <person name="Schmutz J."/>
            <person name="Shapiro H."/>
            <person name="Siaut M."/>
            <person name="Stanley M."/>
            <person name="Sussman M.R."/>
            <person name="Taylor A.R."/>
            <person name="Vardi A."/>
            <person name="von Dassow P."/>
            <person name="Vyverman W."/>
            <person name="Willis A."/>
            <person name="Wyrwicz L.S."/>
            <person name="Rokhsar D.S."/>
            <person name="Weissenbach J."/>
            <person name="Armbrust E.V."/>
            <person name="Green B.R."/>
            <person name="Van de Peer Y."/>
            <person name="Grigoriev I.V."/>
        </authorList>
    </citation>
    <scope>NUCLEOTIDE SEQUENCE [LARGE SCALE GENOMIC DNA]</scope>
    <source>
        <strain evidence="2 3">CCMP1335</strain>
    </source>
</reference>
<dbReference type="PANTHER" id="PTHR33683">
    <property type="entry name" value="1, PUTATIVE-RELATED"/>
    <property type="match status" value="1"/>
</dbReference>
<organism evidence="2 3">
    <name type="scientific">Thalassiosira pseudonana</name>
    <name type="common">Marine diatom</name>
    <name type="synonym">Cyclotella nana</name>
    <dbReference type="NCBI Taxonomy" id="35128"/>
    <lineage>
        <taxon>Eukaryota</taxon>
        <taxon>Sar</taxon>
        <taxon>Stramenopiles</taxon>
        <taxon>Ochrophyta</taxon>
        <taxon>Bacillariophyta</taxon>
        <taxon>Coscinodiscophyceae</taxon>
        <taxon>Thalassiosirophycidae</taxon>
        <taxon>Thalassiosirales</taxon>
        <taxon>Thalassiosiraceae</taxon>
        <taxon>Thalassiosira</taxon>
    </lineage>
</organism>
<keyword evidence="1" id="KW-0732">Signal</keyword>
<dbReference type="RefSeq" id="XP_002296285.1">
    <property type="nucleotide sequence ID" value="XM_002296249.1"/>
</dbReference>
<feature type="chain" id="PRO_5002841415" evidence="1">
    <location>
        <begin position="27"/>
        <end position="529"/>
    </location>
</feature>
<dbReference type="InParanoid" id="B5YNK2"/>
<dbReference type="GeneID" id="7450702"/>
<dbReference type="HOGENOM" id="CLU_515382_0_0_1"/>
<accession>B5YNK2</accession>
<reference evidence="2 3" key="1">
    <citation type="journal article" date="2004" name="Science">
        <title>The genome of the diatom Thalassiosira pseudonana: ecology, evolution, and metabolism.</title>
        <authorList>
            <person name="Armbrust E.V."/>
            <person name="Berges J.A."/>
            <person name="Bowler C."/>
            <person name="Green B.R."/>
            <person name="Martinez D."/>
            <person name="Putnam N.H."/>
            <person name="Zhou S."/>
            <person name="Allen A.E."/>
            <person name="Apt K.E."/>
            <person name="Bechner M."/>
            <person name="Brzezinski M.A."/>
            <person name="Chaal B.K."/>
            <person name="Chiovitti A."/>
            <person name="Davis A.K."/>
            <person name="Demarest M.S."/>
            <person name="Detter J.C."/>
            <person name="Glavina T."/>
            <person name="Goodstein D."/>
            <person name="Hadi M.Z."/>
            <person name="Hellsten U."/>
            <person name="Hildebrand M."/>
            <person name="Jenkins B.D."/>
            <person name="Jurka J."/>
            <person name="Kapitonov V.V."/>
            <person name="Kroger N."/>
            <person name="Lau W.W."/>
            <person name="Lane T.W."/>
            <person name="Larimer F.W."/>
            <person name="Lippmeier J.C."/>
            <person name="Lucas S."/>
            <person name="Medina M."/>
            <person name="Montsant A."/>
            <person name="Obornik M."/>
            <person name="Parker M.S."/>
            <person name="Palenik B."/>
            <person name="Pazour G.J."/>
            <person name="Richardson P.M."/>
            <person name="Rynearson T.A."/>
            <person name="Saito M.A."/>
            <person name="Schwartz D.C."/>
            <person name="Thamatrakoln K."/>
            <person name="Valentin K."/>
            <person name="Vardi A."/>
            <person name="Wilkerson F.P."/>
            <person name="Rokhsar D.S."/>
        </authorList>
    </citation>
    <scope>NUCLEOTIDE SEQUENCE [LARGE SCALE GENOMIC DNA]</scope>
    <source>
        <strain evidence="2 3">CCMP1335</strain>
    </source>
</reference>
<keyword evidence="3" id="KW-1185">Reference proteome</keyword>
<sequence length="529" mass="58369">MKSIIYPLSVIVVSISLVLIHHDATAQLLPDEDPAKDYYCGMDWNEANTYCAIPCPSGLDTDCPVVETTGRIRYCFASSGCSQRVENLYWDGIISLEFDKANHLANTGVETSSNASTAAMNDTTTTIEIPLMTNEEAALFEDSFMFFLNQALKQKMDITCSRMQSQEYDRPCVGVVSGRRQLMDNTTDFALIGDDFRETPNITTSSRRRLARDASMTALDLEVQVCADYIPIGGTNKFTVSDFGGFISGAIDDNQQGFVDTLSSSSPFFDALTGISTISLDDIAEAPSSFPSESPTRSNDQVIETYLDTRPSGSYGLVFSVRTPANVSSILLTGMKFLTKTTTTLEYEVYTKLGTHTNSLGLTFQWDLIASGVTTGMGPEVFTSVLSEDSAVITNGIVEEYVGFKPVHVPGNRGQRSFYITVTKKYKAEDGSPIPLLFSYNIKAENDGKAIYEIVEDGPELEIYEGDDGRVALLVDLNTIKTRADQRLAFLAGPAHTSFHDLNQQEILHQGQRLSLLHHQLKRHKYRKQ</sequence>
<dbReference type="KEGG" id="tps:THAPS_23566"/>
<gene>
    <name evidence="2" type="ORF">THAPS_23566</name>
</gene>
<evidence type="ECO:0000313" key="3">
    <source>
        <dbReference type="Proteomes" id="UP000001449"/>
    </source>
</evidence>
<dbReference type="eggNOG" id="ENOG502QYDK">
    <property type="taxonomic scope" value="Eukaryota"/>
</dbReference>
<name>B5YNK2_THAPS</name>
<dbReference type="OMA" id="QEYDRPC"/>
<dbReference type="AlphaFoldDB" id="B5YNK2"/>